<sequence>MCRRLTENFSGRGSAGNFLEVAEIWLENMPVIRYFMLLFVAKNSDER</sequence>
<name>A0A8S5QLX4_9CAUD</name>
<reference evidence="1" key="1">
    <citation type="journal article" date="2021" name="Proc. Natl. Acad. Sci. U.S.A.">
        <title>A Catalog of Tens of Thousands of Viruses from Human Metagenomes Reveals Hidden Associations with Chronic Diseases.</title>
        <authorList>
            <person name="Tisza M.J."/>
            <person name="Buck C.B."/>
        </authorList>
    </citation>
    <scope>NUCLEOTIDE SEQUENCE</scope>
    <source>
        <strain evidence="1">Ct7eg16</strain>
    </source>
</reference>
<proteinExistence type="predicted"/>
<accession>A0A8S5QLX4</accession>
<dbReference type="EMBL" id="BK015687">
    <property type="protein sequence ID" value="DAE19817.1"/>
    <property type="molecule type" value="Genomic_DNA"/>
</dbReference>
<evidence type="ECO:0000313" key="1">
    <source>
        <dbReference type="EMBL" id="DAE19817.1"/>
    </source>
</evidence>
<protein>
    <submittedName>
        <fullName evidence="1">Uncharacterized protein</fullName>
    </submittedName>
</protein>
<organism evidence="1">
    <name type="scientific">Myoviridae sp. ct7eg16</name>
    <dbReference type="NCBI Taxonomy" id="2826619"/>
    <lineage>
        <taxon>Viruses</taxon>
        <taxon>Duplodnaviria</taxon>
        <taxon>Heunggongvirae</taxon>
        <taxon>Uroviricota</taxon>
        <taxon>Caudoviricetes</taxon>
    </lineage>
</organism>